<name>Q9LQF3_ARATH</name>
<dbReference type="EMBL" id="AC007887">
    <property type="protein sequence ID" value="AAF79355.1"/>
    <property type="molecule type" value="Genomic_DNA"/>
</dbReference>
<organism evidence="1">
    <name type="scientific">Arabidopsis thaliana</name>
    <name type="common">Mouse-ear cress</name>
    <dbReference type="NCBI Taxonomy" id="3702"/>
    <lineage>
        <taxon>Eukaryota</taxon>
        <taxon>Viridiplantae</taxon>
        <taxon>Streptophyta</taxon>
        <taxon>Embryophyta</taxon>
        <taxon>Tracheophyta</taxon>
        <taxon>Spermatophyta</taxon>
        <taxon>Magnoliopsida</taxon>
        <taxon>eudicotyledons</taxon>
        <taxon>Gunneridae</taxon>
        <taxon>Pentapetalae</taxon>
        <taxon>rosids</taxon>
        <taxon>malvids</taxon>
        <taxon>Brassicales</taxon>
        <taxon>Brassicaceae</taxon>
        <taxon>Camelineae</taxon>
        <taxon>Arabidopsis</taxon>
    </lineage>
</organism>
<dbReference type="AlphaFoldDB" id="Q9LQF3"/>
<reference evidence="1" key="1">
    <citation type="submission" date="1999-10" db="EMBL/GenBank/DDBJ databases">
        <authorList>
            <person name="Ecker J.R."/>
        </authorList>
    </citation>
    <scope>NUCLEOTIDE SEQUENCE</scope>
</reference>
<evidence type="ECO:0000313" key="1">
    <source>
        <dbReference type="EMBL" id="AAF79355.1"/>
    </source>
</evidence>
<proteinExistence type="predicted"/>
<reference key="2">
    <citation type="journal article" date="2000" name="Nature">
        <title>Sequence and analysis of chromosome 1 of the plant Arabidopsis thaliana.</title>
        <authorList>
            <person name="Theologis A."/>
            <person name="Ecker J.R."/>
            <person name="Palm C.J."/>
            <person name="Federspiel N.A."/>
            <person name="Kaul S."/>
            <person name="White O."/>
            <person name="Alonso J."/>
            <person name="Altafi H."/>
            <person name="Araujo R."/>
            <person name="Bowman C.L."/>
            <person name="Brooks S.Y."/>
            <person name="Buehler E."/>
            <person name="Chan A."/>
            <person name="Chao Q."/>
            <person name="Chen H."/>
            <person name="Cheuk R.F."/>
            <person name="Chin C.W."/>
            <person name="Chung M.K."/>
            <person name="Conn L."/>
            <person name="Conway A.B."/>
            <person name="Conway A.R."/>
            <person name="Creasy T.H."/>
            <person name="Dewar K."/>
            <person name="Dunn P."/>
            <person name="Etgu P."/>
            <person name="Feldblyum T.V."/>
            <person name="Feng J."/>
            <person name="Fong B."/>
            <person name="Fujii C.Y."/>
            <person name="Gill J.E."/>
            <person name="Goldsmith A.D."/>
            <person name="Haas B."/>
            <person name="Hansen N.F."/>
            <person name="Hughes B."/>
            <person name="Huizar L."/>
            <person name="Hunter J.L."/>
            <person name="Jenkins J."/>
            <person name="Johnson-Hopson C."/>
            <person name="Khan S."/>
            <person name="Khaykin E."/>
            <person name="Kim C.J."/>
            <person name="Koo H.L."/>
            <person name="Kremenetskaia I."/>
            <person name="Kurtz D.B."/>
            <person name="Kwan A."/>
            <person name="Lam B."/>
            <person name="Langin-Hooper S."/>
            <person name="Lee A."/>
            <person name="Lee J.M."/>
            <person name="Lenz C.A."/>
            <person name="Li J.H."/>
            <person name="Li Y."/>
            <person name="Lin X."/>
            <person name="Liu S.X."/>
            <person name="Liu Z.A."/>
            <person name="Luros J.S."/>
            <person name="Maiti R."/>
            <person name="Marziali A."/>
            <person name="Militscher J."/>
            <person name="Miranda M."/>
            <person name="Nguyen M."/>
            <person name="Nierman W.C."/>
            <person name="Osborne B.I."/>
            <person name="Pai G."/>
            <person name="Peterson J."/>
            <person name="Pham P.K."/>
            <person name="Rizzo M."/>
            <person name="Rooney T."/>
            <person name="Rowley D."/>
            <person name="Sakano H."/>
            <person name="Salzberg S.L."/>
            <person name="Schwartz J.R."/>
            <person name="Shinn P."/>
            <person name="Southwick A.M."/>
            <person name="Sun H."/>
            <person name="Tallon L.J."/>
            <person name="Tambunga G."/>
            <person name="Toriumi M.J."/>
            <person name="Town C.D."/>
            <person name="Utterback T."/>
            <person name="Van Aken S."/>
            <person name="Vaysberg M."/>
            <person name="Vysotskaia V.S."/>
            <person name="Walker M."/>
            <person name="Wu D."/>
            <person name="Yu G."/>
            <person name="Fraser C.M."/>
            <person name="Venter J.C."/>
            <person name="Davis R.W."/>
        </authorList>
    </citation>
    <scope>NUCLEOTIDE SEQUENCE [LARGE SCALE GENOMIC DNA]</scope>
    <source>
        <strain>cv. Columbia</strain>
    </source>
</reference>
<accession>Q9LQF3</accession>
<sequence>MTDVVKATRPEIIIAKVHRECACGCWNIDNGSIRSFATVVVDGHSRRAFAISVWLVRCDGVCICVSRSGGFLLSSLSDCYWFDFGVKSFRSYWCFRRSPFLWGSFVRAFGSFAQF</sequence>
<protein>
    <submittedName>
        <fullName evidence="1">F15O4.32</fullName>
    </submittedName>
</protein>
<reference evidence="1" key="3">
    <citation type="submission" date="2000-06" db="EMBL/GenBank/DDBJ databases">
        <authorList>
            <person name="Cheuk R."/>
            <person name="Shinn P."/>
            <person name="Brooks S."/>
            <person name="Buehler E."/>
            <person name="Chao Q."/>
            <person name="Johnson-Hopson C."/>
            <person name="Khan S."/>
            <person name="Kim C."/>
            <person name="Altafi H."/>
            <person name="Bei B."/>
            <person name="Chin C."/>
            <person name="Chiou J."/>
            <person name="Choi E."/>
            <person name="Conn L."/>
            <person name="Conway A."/>
            <person name="Gonzalez A."/>
            <person name="Hansen N."/>
            <person name="Howing B."/>
            <person name="Koo T."/>
            <person name="Lam B."/>
            <person name="Lee J."/>
            <person name="Lenz C."/>
            <person name="Li J."/>
            <person name="Liu A."/>
            <person name="Liu J."/>
            <person name="Liu S."/>
            <person name="Mukharsky N."/>
            <person name="Nguyen M."/>
            <person name="Palm C."/>
            <person name="Pham P."/>
            <person name="Sakano H."/>
            <person name="Schwartz J."/>
            <person name="Southwick A."/>
            <person name="Thaveri A."/>
            <person name="Toriumi M."/>
            <person name="Vaysberg M."/>
            <person name="Yu G."/>
            <person name="Davis R."/>
            <person name="Federspiel N."/>
            <person name="Theologis A."/>
            <person name="Ecker J."/>
        </authorList>
    </citation>
    <scope>NUCLEOTIDE SEQUENCE</scope>
</reference>